<dbReference type="Pfam" id="PF00990">
    <property type="entry name" value="GGDEF"/>
    <property type="match status" value="1"/>
</dbReference>
<evidence type="ECO:0000259" key="3">
    <source>
        <dbReference type="PROSITE" id="PS50887"/>
    </source>
</evidence>
<feature type="transmembrane region" description="Helical" evidence="1">
    <location>
        <begin position="31"/>
        <end position="53"/>
    </location>
</feature>
<accession>A0A365KUF6</accession>
<feature type="transmembrane region" description="Helical" evidence="1">
    <location>
        <begin position="131"/>
        <end position="150"/>
    </location>
</feature>
<dbReference type="InterPro" id="IPR000160">
    <property type="entry name" value="GGDEF_dom"/>
</dbReference>
<dbReference type="CDD" id="cd01949">
    <property type="entry name" value="GGDEF"/>
    <property type="match status" value="1"/>
</dbReference>
<dbReference type="Gene3D" id="3.30.70.270">
    <property type="match status" value="1"/>
</dbReference>
<dbReference type="RefSeq" id="WP_112223965.1">
    <property type="nucleotide sequence ID" value="NZ_CP047673.1"/>
</dbReference>
<keyword evidence="1" id="KW-0812">Transmembrane</keyword>
<feature type="transmembrane region" description="Helical" evidence="1">
    <location>
        <begin position="269"/>
        <end position="286"/>
    </location>
</feature>
<dbReference type="PANTHER" id="PTHR44757:SF2">
    <property type="entry name" value="BIOFILM ARCHITECTURE MAINTENANCE PROTEIN MBAA"/>
    <property type="match status" value="1"/>
</dbReference>
<dbReference type="Pfam" id="PF00563">
    <property type="entry name" value="EAL"/>
    <property type="match status" value="1"/>
</dbReference>
<feature type="transmembrane region" description="Helical" evidence="1">
    <location>
        <begin position="197"/>
        <end position="220"/>
    </location>
</feature>
<dbReference type="SMART" id="SM00052">
    <property type="entry name" value="EAL"/>
    <property type="match status" value="1"/>
</dbReference>
<dbReference type="NCBIfam" id="TIGR00254">
    <property type="entry name" value="GGDEF"/>
    <property type="match status" value="1"/>
</dbReference>
<dbReference type="SMART" id="SM00267">
    <property type="entry name" value="GGDEF"/>
    <property type="match status" value="1"/>
</dbReference>
<keyword evidence="5" id="KW-1185">Reference proteome</keyword>
<dbReference type="InterPro" id="IPR052155">
    <property type="entry name" value="Biofilm_reg_signaling"/>
</dbReference>
<keyword evidence="1" id="KW-1133">Transmembrane helix</keyword>
<dbReference type="PROSITE" id="PS50887">
    <property type="entry name" value="GGDEF"/>
    <property type="match status" value="1"/>
</dbReference>
<dbReference type="InterPro" id="IPR029787">
    <property type="entry name" value="Nucleotide_cyclase"/>
</dbReference>
<gene>
    <name evidence="4" type="ORF">DP120_12285</name>
</gene>
<dbReference type="SUPFAM" id="SSF55073">
    <property type="entry name" value="Nucleotide cyclase"/>
    <property type="match status" value="1"/>
</dbReference>
<proteinExistence type="predicted"/>
<evidence type="ECO:0000259" key="2">
    <source>
        <dbReference type="PROSITE" id="PS50883"/>
    </source>
</evidence>
<feature type="transmembrane region" description="Helical" evidence="1">
    <location>
        <begin position="162"/>
        <end position="185"/>
    </location>
</feature>
<dbReference type="EMBL" id="QLZR01000004">
    <property type="protein sequence ID" value="RAZ76799.1"/>
    <property type="molecule type" value="Genomic_DNA"/>
</dbReference>
<evidence type="ECO:0000313" key="5">
    <source>
        <dbReference type="Proteomes" id="UP000251002"/>
    </source>
</evidence>
<reference evidence="4 5" key="1">
    <citation type="submission" date="2018-06" db="EMBL/GenBank/DDBJ databases">
        <title>The draft genome sequences of strains SCU63 and S1.</title>
        <authorList>
            <person name="Gan L."/>
        </authorList>
    </citation>
    <scope>NUCLEOTIDE SEQUENCE [LARGE SCALE GENOMIC DNA]</scope>
    <source>
        <strain evidence="4 5">SCU63</strain>
    </source>
</reference>
<dbReference type="CDD" id="cd01948">
    <property type="entry name" value="EAL"/>
    <property type="match status" value="1"/>
</dbReference>
<dbReference type="AlphaFoldDB" id="A0A365KUF6"/>
<dbReference type="PROSITE" id="PS50883">
    <property type="entry name" value="EAL"/>
    <property type="match status" value="1"/>
</dbReference>
<feature type="transmembrane region" description="Helical" evidence="1">
    <location>
        <begin position="65"/>
        <end position="87"/>
    </location>
</feature>
<keyword evidence="1" id="KW-0472">Membrane</keyword>
<feature type="transmembrane region" description="Helical" evidence="1">
    <location>
        <begin position="99"/>
        <end position="119"/>
    </location>
</feature>
<organism evidence="4 5">
    <name type="scientific">Planococcus halotolerans</name>
    <dbReference type="NCBI Taxonomy" id="2233542"/>
    <lineage>
        <taxon>Bacteria</taxon>
        <taxon>Bacillati</taxon>
        <taxon>Bacillota</taxon>
        <taxon>Bacilli</taxon>
        <taxon>Bacillales</taxon>
        <taxon>Caryophanaceae</taxon>
        <taxon>Planococcus</taxon>
    </lineage>
</organism>
<name>A0A365KUF6_9BACL</name>
<dbReference type="InterPro" id="IPR035919">
    <property type="entry name" value="EAL_sf"/>
</dbReference>
<dbReference type="Proteomes" id="UP000251002">
    <property type="component" value="Unassembled WGS sequence"/>
</dbReference>
<feature type="transmembrane region" description="Helical" evidence="1">
    <location>
        <begin position="7"/>
        <end position="25"/>
    </location>
</feature>
<evidence type="ECO:0000256" key="1">
    <source>
        <dbReference type="SAM" id="Phobius"/>
    </source>
</evidence>
<feature type="domain" description="EAL" evidence="2">
    <location>
        <begin position="495"/>
        <end position="747"/>
    </location>
</feature>
<sequence>MLKFKWLPAFLFIAVILSFIAWNSIFSNQEWVRLIGINGIQLLVGALSFICLCQEYIRSTGRNRNFWLLLSLGLLFSFTGNFIWLYFQVTYKVLYSNEFSSVFWVLSYLTFLLALMYRTQLIGFAFSSRTYTFNLIIYMLTASAITYHFLIQPFLMATEASFFNLLLTIGYQLVDLGILFFSIILYYRIQSKKEERVFLFVIAGLLLQVTADSLSAFLSIEESYRPGSFLDLMWISALLLIGCAAYYHKESLAQENERQENNSEQKRSTLPYVSIVSLLVLGLFSNSWHFNALSIGLLFAFLLVLGHQFIVIRRNSKLMTDLSYAAYYDSLTGLANRVSFIENMKKIIDKTTTDQVAFLLIDLDRFKLINDTLGHHVGDEILKKTAIRLKDSLSPDTQIFRLGGDEFVITLAHATERIAAETAIQILASFQKPFSIRSHEIKVTTSIGISLFPGHGTTSEDLLKNADAAMYLSKEKGKNMFSFYNAELNKNMMRKMDIENHLVKAMELHQLSLCYQPKVNLKTQEIVGMEALLRWKHPEMGWISPAEFIPVAEETGQIVSIGKWVLEEACRQNKLWQDQGLPSLKVSVNVSVLQFQNGKFIKTVKSILRDTQLPPQFLELEITESIMQNIAESTEVLEQLGKLGVKTSIDDFGTGYSSLHVLQKLPIDTLKIDKAFIDELEQNCKQPMVKAIIDLALNLGLNIVAEGIESANQMESLIEMGCPIGQGYLFSRPIDSLEFEKLIGLSTITLETKAKQPAVSS</sequence>
<dbReference type="SUPFAM" id="SSF141868">
    <property type="entry name" value="EAL domain-like"/>
    <property type="match status" value="1"/>
</dbReference>
<dbReference type="InterPro" id="IPR043128">
    <property type="entry name" value="Rev_trsase/Diguanyl_cyclase"/>
</dbReference>
<evidence type="ECO:0000313" key="4">
    <source>
        <dbReference type="EMBL" id="RAZ76799.1"/>
    </source>
</evidence>
<dbReference type="PANTHER" id="PTHR44757">
    <property type="entry name" value="DIGUANYLATE CYCLASE DGCP"/>
    <property type="match status" value="1"/>
</dbReference>
<dbReference type="Gene3D" id="3.20.20.450">
    <property type="entry name" value="EAL domain"/>
    <property type="match status" value="1"/>
</dbReference>
<feature type="transmembrane region" description="Helical" evidence="1">
    <location>
        <begin position="232"/>
        <end position="248"/>
    </location>
</feature>
<comment type="caution">
    <text evidence="4">The sequence shown here is derived from an EMBL/GenBank/DDBJ whole genome shotgun (WGS) entry which is preliminary data.</text>
</comment>
<protein>
    <submittedName>
        <fullName evidence="4">GGDEF-domain containing protein</fullName>
    </submittedName>
</protein>
<feature type="transmembrane region" description="Helical" evidence="1">
    <location>
        <begin position="292"/>
        <end position="312"/>
    </location>
</feature>
<dbReference type="InterPro" id="IPR001633">
    <property type="entry name" value="EAL_dom"/>
</dbReference>
<feature type="domain" description="GGDEF" evidence="3">
    <location>
        <begin position="354"/>
        <end position="486"/>
    </location>
</feature>